<dbReference type="AlphaFoldDB" id="A0A0J6TEL8"/>
<evidence type="ECO:0000313" key="1">
    <source>
        <dbReference type="EMBL" id="KMO44103.1"/>
    </source>
</evidence>
<comment type="caution">
    <text evidence="1">The sequence shown here is derived from an EMBL/GenBank/DDBJ whole genome shotgun (WGS) entry which is preliminary data.</text>
</comment>
<dbReference type="EMBL" id="LABZ01000026">
    <property type="protein sequence ID" value="KMO44103.1"/>
    <property type="molecule type" value="Genomic_DNA"/>
</dbReference>
<organism evidence="1 2">
    <name type="scientific">Methylobacterium tarhaniae</name>
    <dbReference type="NCBI Taxonomy" id="1187852"/>
    <lineage>
        <taxon>Bacteria</taxon>
        <taxon>Pseudomonadati</taxon>
        <taxon>Pseudomonadota</taxon>
        <taxon>Alphaproteobacteria</taxon>
        <taxon>Hyphomicrobiales</taxon>
        <taxon>Methylobacteriaceae</taxon>
        <taxon>Methylobacterium</taxon>
    </lineage>
</organism>
<name>A0A0J6TEL8_9HYPH</name>
<dbReference type="Proteomes" id="UP000036449">
    <property type="component" value="Unassembled WGS sequence"/>
</dbReference>
<keyword evidence="2" id="KW-1185">Reference proteome</keyword>
<reference evidence="1 2" key="1">
    <citation type="submission" date="2015-03" db="EMBL/GenBank/DDBJ databases">
        <title>Genome sequencing of Methylobacterium tarhaniae DSM 25844.</title>
        <authorList>
            <person name="Chaudhry V."/>
            <person name="Patil P.B."/>
        </authorList>
    </citation>
    <scope>NUCLEOTIDE SEQUENCE [LARGE SCALE GENOMIC DNA]</scope>
    <source>
        <strain evidence="1 2">DSM 25844</strain>
    </source>
</reference>
<dbReference type="PATRIC" id="fig|1187852.3.peg.3800"/>
<proteinExistence type="predicted"/>
<accession>A0A0J6TEL8</accession>
<protein>
    <submittedName>
        <fullName evidence="1">Uncharacterized protein</fullName>
    </submittedName>
</protein>
<evidence type="ECO:0000313" key="2">
    <source>
        <dbReference type="Proteomes" id="UP000036449"/>
    </source>
</evidence>
<gene>
    <name evidence="1" type="ORF">VQ03_04935</name>
</gene>
<sequence>MPEDSLDETARAMEAIRLLVADDMPVDAWLQETLALDDDDAAGTAVRFPGPPVAEIIGRGDIGPTTSRSGVAIRGCREVG</sequence>